<dbReference type="Pfam" id="PF13578">
    <property type="entry name" value="Methyltransf_24"/>
    <property type="match status" value="1"/>
</dbReference>
<dbReference type="AlphaFoldDB" id="A0AAP5I5M1"/>
<dbReference type="Proteomes" id="UP000667802">
    <property type="component" value="Unassembled WGS sequence"/>
</dbReference>
<dbReference type="GO" id="GO:0008168">
    <property type="term" value="F:methyltransferase activity"/>
    <property type="evidence" value="ECO:0007669"/>
    <property type="project" value="UniProtKB-KW"/>
</dbReference>
<keyword evidence="2" id="KW-1185">Reference proteome</keyword>
<gene>
    <name evidence="1" type="ORF">G7B40_002880</name>
</gene>
<organism evidence="1 2">
    <name type="scientific">Aetokthonos hydrillicola Thurmond2011</name>
    <dbReference type="NCBI Taxonomy" id="2712845"/>
    <lineage>
        <taxon>Bacteria</taxon>
        <taxon>Bacillati</taxon>
        <taxon>Cyanobacteriota</taxon>
        <taxon>Cyanophyceae</taxon>
        <taxon>Nostocales</taxon>
        <taxon>Hapalosiphonaceae</taxon>
        <taxon>Aetokthonos</taxon>
    </lineage>
</organism>
<evidence type="ECO:0000313" key="2">
    <source>
        <dbReference type="Proteomes" id="UP000667802"/>
    </source>
</evidence>
<keyword evidence="1" id="KW-0808">Transferase</keyword>
<sequence length="285" mass="32524">MSNQKMLECRFSEKKLDYYANQGLRKVQGWFAADSALVIRQLATAQNHFMITGGVGEIGVHHGKLFILLHLMLRKNERSFAVDIFDKQELNIDKSGKGNLNIFLKNVRDLGGNPDLIDIFEKSSLNVSAEEIISKSGKIRIFSVDGGHTAELTLNDLLIAEQSICDGGIIIIDDYFNAHWPGVSDGVFQFFQKKKSDLIPIIISPNKIFLTHTKYAKDYQSFLKEKLFHMYEKSSIFFGSEVLIFDSPKSRLDEIRKSAFYKKIKNYKLFKSLIVPYAKRIIKSP</sequence>
<dbReference type="Gene3D" id="3.40.50.150">
    <property type="entry name" value="Vaccinia Virus protein VP39"/>
    <property type="match status" value="1"/>
</dbReference>
<protein>
    <submittedName>
        <fullName evidence="1">Class I SAM-dependent methyltransferase</fullName>
        <ecNumber evidence="1">2.1.1.-</ecNumber>
    </submittedName>
</protein>
<reference evidence="2" key="1">
    <citation type="journal article" date="2021" name="Science">
        <title>Hunting the eagle killer: A cyanobacterial neurotoxin causes vacuolar myelinopathy.</title>
        <authorList>
            <person name="Breinlinger S."/>
            <person name="Phillips T.J."/>
            <person name="Haram B.N."/>
            <person name="Mares J."/>
            <person name="Martinez Yerena J.A."/>
            <person name="Hrouzek P."/>
            <person name="Sobotka R."/>
            <person name="Henderson W.M."/>
            <person name="Schmieder P."/>
            <person name="Williams S.M."/>
            <person name="Lauderdale J.D."/>
            <person name="Wilde H.D."/>
            <person name="Gerrin W."/>
            <person name="Kust A."/>
            <person name="Washington J.W."/>
            <person name="Wagner C."/>
            <person name="Geier B."/>
            <person name="Liebeke M."/>
            <person name="Enke H."/>
            <person name="Niedermeyer T.H.J."/>
            <person name="Wilde S.B."/>
        </authorList>
    </citation>
    <scope>NUCLEOTIDE SEQUENCE [LARGE SCALE GENOMIC DNA]</scope>
    <source>
        <strain evidence="2">Thurmond2011</strain>
    </source>
</reference>
<dbReference type="EC" id="2.1.1.-" evidence="1"/>
<dbReference type="EMBL" id="JAALHA020000001">
    <property type="protein sequence ID" value="MDR9893533.1"/>
    <property type="molecule type" value="Genomic_DNA"/>
</dbReference>
<evidence type="ECO:0000313" key="1">
    <source>
        <dbReference type="EMBL" id="MDR9893533.1"/>
    </source>
</evidence>
<proteinExistence type="predicted"/>
<dbReference type="GO" id="GO:0032259">
    <property type="term" value="P:methylation"/>
    <property type="evidence" value="ECO:0007669"/>
    <property type="project" value="UniProtKB-KW"/>
</dbReference>
<dbReference type="RefSeq" id="WP_208344169.1">
    <property type="nucleotide sequence ID" value="NZ_CAWQFN010000480.1"/>
</dbReference>
<dbReference type="InterPro" id="IPR029063">
    <property type="entry name" value="SAM-dependent_MTases_sf"/>
</dbReference>
<name>A0AAP5I5M1_9CYAN</name>
<comment type="caution">
    <text evidence="1">The sequence shown here is derived from an EMBL/GenBank/DDBJ whole genome shotgun (WGS) entry which is preliminary data.</text>
</comment>
<accession>A0AAP5I5M1</accession>
<keyword evidence="1" id="KW-0489">Methyltransferase</keyword>
<dbReference type="SUPFAM" id="SSF53335">
    <property type="entry name" value="S-adenosyl-L-methionine-dependent methyltransferases"/>
    <property type="match status" value="1"/>
</dbReference>